<evidence type="ECO:0000313" key="3">
    <source>
        <dbReference type="Proteomes" id="UP000076727"/>
    </source>
</evidence>
<feature type="region of interest" description="Disordered" evidence="1">
    <location>
        <begin position="1"/>
        <end position="26"/>
    </location>
</feature>
<protein>
    <recommendedName>
        <fullName evidence="4">BTB domain-containing protein</fullName>
    </recommendedName>
</protein>
<dbReference type="STRING" id="1314783.A0A165M1C8"/>
<evidence type="ECO:0000313" key="2">
    <source>
        <dbReference type="EMBL" id="KZT65117.1"/>
    </source>
</evidence>
<dbReference type="EMBL" id="KV429112">
    <property type="protein sequence ID" value="KZT65117.1"/>
    <property type="molecule type" value="Genomic_DNA"/>
</dbReference>
<dbReference type="Proteomes" id="UP000076727">
    <property type="component" value="Unassembled WGS sequence"/>
</dbReference>
<evidence type="ECO:0008006" key="4">
    <source>
        <dbReference type="Google" id="ProtNLM"/>
    </source>
</evidence>
<organism evidence="2 3">
    <name type="scientific">Daedalea quercina L-15889</name>
    <dbReference type="NCBI Taxonomy" id="1314783"/>
    <lineage>
        <taxon>Eukaryota</taxon>
        <taxon>Fungi</taxon>
        <taxon>Dikarya</taxon>
        <taxon>Basidiomycota</taxon>
        <taxon>Agaricomycotina</taxon>
        <taxon>Agaricomycetes</taxon>
        <taxon>Polyporales</taxon>
        <taxon>Fomitopsis</taxon>
    </lineage>
</organism>
<keyword evidence="3" id="KW-1185">Reference proteome</keyword>
<sequence>MCEGSPDDSALPATKRRRFGGRSSSSQSAAPQAFWFWDGDIVLEVEHHKFKVHGTRLQCSEIFLDMLAMPQPQDADVVDGCPLVQLADSAQDWQVALRWIYDTGSFAVMHHPVPFPLLPSALRIGTKYEIAALREWAVNHLCARWPSDLERMDTASLPCAAEAIALARECDVPEILPAAFYALSLQRFGYNADGGRSHVVLSQADLRRLIIGRERLSDLAMQLLLDPLSAAPGMPPFESCDQCREPLQRYWRGKVASDPQSPFEPWLLRELYLMFTAPDVLFESVLCEGCLVWHKDAAWTRFDSLRTSMLRLFCL</sequence>
<proteinExistence type="predicted"/>
<evidence type="ECO:0000256" key="1">
    <source>
        <dbReference type="SAM" id="MobiDB-lite"/>
    </source>
</evidence>
<gene>
    <name evidence="2" type="ORF">DAEQUDRAFT_697753</name>
</gene>
<dbReference type="InterPro" id="IPR011333">
    <property type="entry name" value="SKP1/BTB/POZ_sf"/>
</dbReference>
<dbReference type="AlphaFoldDB" id="A0A165M1C8"/>
<dbReference type="OrthoDB" id="2799068at2759"/>
<dbReference type="Gene3D" id="3.30.710.10">
    <property type="entry name" value="Potassium Channel Kv1.1, Chain A"/>
    <property type="match status" value="1"/>
</dbReference>
<accession>A0A165M1C8</accession>
<name>A0A165M1C8_9APHY</name>
<reference evidence="2 3" key="1">
    <citation type="journal article" date="2016" name="Mol. Biol. Evol.">
        <title>Comparative Genomics of Early-Diverging Mushroom-Forming Fungi Provides Insights into the Origins of Lignocellulose Decay Capabilities.</title>
        <authorList>
            <person name="Nagy L.G."/>
            <person name="Riley R."/>
            <person name="Tritt A."/>
            <person name="Adam C."/>
            <person name="Daum C."/>
            <person name="Floudas D."/>
            <person name="Sun H."/>
            <person name="Yadav J.S."/>
            <person name="Pangilinan J."/>
            <person name="Larsson K.H."/>
            <person name="Matsuura K."/>
            <person name="Barry K."/>
            <person name="Labutti K."/>
            <person name="Kuo R."/>
            <person name="Ohm R.A."/>
            <person name="Bhattacharya S.S."/>
            <person name="Shirouzu T."/>
            <person name="Yoshinaga Y."/>
            <person name="Martin F.M."/>
            <person name="Grigoriev I.V."/>
            <person name="Hibbett D.S."/>
        </authorList>
    </citation>
    <scope>NUCLEOTIDE SEQUENCE [LARGE SCALE GENOMIC DNA]</scope>
    <source>
        <strain evidence="2 3">L-15889</strain>
    </source>
</reference>